<evidence type="ECO:0000256" key="2">
    <source>
        <dbReference type="SAM" id="MobiDB-lite"/>
    </source>
</evidence>
<proteinExistence type="predicted"/>
<reference evidence="3" key="1">
    <citation type="journal article" date="2021" name="Nat. Commun.">
        <title>Genetic determinants of endophytism in the Arabidopsis root mycobiome.</title>
        <authorList>
            <person name="Mesny F."/>
            <person name="Miyauchi S."/>
            <person name="Thiergart T."/>
            <person name="Pickel B."/>
            <person name="Atanasova L."/>
            <person name="Karlsson M."/>
            <person name="Huettel B."/>
            <person name="Barry K.W."/>
            <person name="Haridas S."/>
            <person name="Chen C."/>
            <person name="Bauer D."/>
            <person name="Andreopoulos W."/>
            <person name="Pangilinan J."/>
            <person name="LaButti K."/>
            <person name="Riley R."/>
            <person name="Lipzen A."/>
            <person name="Clum A."/>
            <person name="Drula E."/>
            <person name="Henrissat B."/>
            <person name="Kohler A."/>
            <person name="Grigoriev I.V."/>
            <person name="Martin F.M."/>
            <person name="Hacquard S."/>
        </authorList>
    </citation>
    <scope>NUCLEOTIDE SEQUENCE</scope>
    <source>
        <strain evidence="3">MPI-CAGE-AT-0147</strain>
    </source>
</reference>
<evidence type="ECO:0000313" key="3">
    <source>
        <dbReference type="EMBL" id="KAH7175227.1"/>
    </source>
</evidence>
<comment type="caution">
    <text evidence="3">The sequence shown here is derived from an EMBL/GenBank/DDBJ whole genome shotgun (WGS) entry which is preliminary data.</text>
</comment>
<accession>A0A9P9JHS6</accession>
<dbReference type="EMBL" id="JAGMUV010000001">
    <property type="protein sequence ID" value="KAH7175227.1"/>
    <property type="molecule type" value="Genomic_DNA"/>
</dbReference>
<sequence>MSCEFLQKAHQEALKIGQSLVKHGGRALSAAIDWLSTPAEPQESPDQRRKRLKAREIDLKRGAIRRQQQLLKLRSDALVRIERRSRSQRWRKLGDFAEKLLVRAVKSSLTHVAFHIGGHLVTPGPGGFAGTALAHGIEKTNFCYYFLAAGSTRLRYLGTLTDTYNDMGTMDVTSYAGSDLDGTLGTLDEQLAILQENNEALAALAQNHKELLTQQDATLFEPHFGDSDTHNPADSTVKETSNQRFWTPLVGPNEQPLTCDAAGHYFDPATGQEIPYSQTHYPKPSSGS</sequence>
<feature type="coiled-coil region" evidence="1">
    <location>
        <begin position="184"/>
        <end position="214"/>
    </location>
</feature>
<evidence type="ECO:0000256" key="1">
    <source>
        <dbReference type="SAM" id="Coils"/>
    </source>
</evidence>
<keyword evidence="1" id="KW-0175">Coiled coil</keyword>
<feature type="compositionally biased region" description="Polar residues" evidence="2">
    <location>
        <begin position="275"/>
        <end position="288"/>
    </location>
</feature>
<organism evidence="3 4">
    <name type="scientific">Dactylonectria macrodidyma</name>
    <dbReference type="NCBI Taxonomy" id="307937"/>
    <lineage>
        <taxon>Eukaryota</taxon>
        <taxon>Fungi</taxon>
        <taxon>Dikarya</taxon>
        <taxon>Ascomycota</taxon>
        <taxon>Pezizomycotina</taxon>
        <taxon>Sordariomycetes</taxon>
        <taxon>Hypocreomycetidae</taxon>
        <taxon>Hypocreales</taxon>
        <taxon>Nectriaceae</taxon>
        <taxon>Dactylonectria</taxon>
    </lineage>
</organism>
<feature type="region of interest" description="Disordered" evidence="2">
    <location>
        <begin position="269"/>
        <end position="288"/>
    </location>
</feature>
<dbReference type="AlphaFoldDB" id="A0A9P9JHS6"/>
<name>A0A9P9JHS6_9HYPO</name>
<dbReference type="Proteomes" id="UP000738349">
    <property type="component" value="Unassembled WGS sequence"/>
</dbReference>
<keyword evidence="4" id="KW-1185">Reference proteome</keyword>
<gene>
    <name evidence="3" type="ORF">EDB81DRAFT_750787</name>
</gene>
<protein>
    <submittedName>
        <fullName evidence="3">Uncharacterized protein</fullName>
    </submittedName>
</protein>
<evidence type="ECO:0000313" key="4">
    <source>
        <dbReference type="Proteomes" id="UP000738349"/>
    </source>
</evidence>